<organism evidence="3">
    <name type="scientific">Gongylonema pulchrum</name>
    <dbReference type="NCBI Taxonomy" id="637853"/>
    <lineage>
        <taxon>Eukaryota</taxon>
        <taxon>Metazoa</taxon>
        <taxon>Ecdysozoa</taxon>
        <taxon>Nematoda</taxon>
        <taxon>Chromadorea</taxon>
        <taxon>Rhabditida</taxon>
        <taxon>Spirurina</taxon>
        <taxon>Spiruromorpha</taxon>
        <taxon>Spiruroidea</taxon>
        <taxon>Gongylonematidae</taxon>
        <taxon>Gongylonema</taxon>
    </lineage>
</organism>
<gene>
    <name evidence="1" type="ORF">GPUH_LOCUS17363</name>
</gene>
<protein>
    <submittedName>
        <fullName evidence="3">Secreted protein</fullName>
    </submittedName>
</protein>
<dbReference type="EMBL" id="UYRT01085076">
    <property type="protein sequence ID" value="VDN29662.1"/>
    <property type="molecule type" value="Genomic_DNA"/>
</dbReference>
<name>A0A183E8S1_9BILA</name>
<dbReference type="AlphaFoldDB" id="A0A183E8S1"/>
<evidence type="ECO:0000313" key="3">
    <source>
        <dbReference type="WBParaSite" id="GPUH_0001738401-mRNA-1"/>
    </source>
</evidence>
<proteinExistence type="predicted"/>
<keyword evidence="2" id="KW-1185">Reference proteome</keyword>
<evidence type="ECO:0000313" key="1">
    <source>
        <dbReference type="EMBL" id="VDN29662.1"/>
    </source>
</evidence>
<dbReference type="Proteomes" id="UP000271098">
    <property type="component" value="Unassembled WGS sequence"/>
</dbReference>
<dbReference type="WBParaSite" id="GPUH_0001738401-mRNA-1">
    <property type="protein sequence ID" value="GPUH_0001738401-mRNA-1"/>
    <property type="gene ID" value="GPUH_0001738401"/>
</dbReference>
<reference evidence="3" key="1">
    <citation type="submission" date="2016-06" db="UniProtKB">
        <authorList>
            <consortium name="WormBaseParasite"/>
        </authorList>
    </citation>
    <scope>IDENTIFICATION</scope>
</reference>
<evidence type="ECO:0000313" key="2">
    <source>
        <dbReference type="Proteomes" id="UP000271098"/>
    </source>
</evidence>
<reference evidence="1 2" key="2">
    <citation type="submission" date="2018-11" db="EMBL/GenBank/DDBJ databases">
        <authorList>
            <consortium name="Pathogen Informatics"/>
        </authorList>
    </citation>
    <scope>NUCLEOTIDE SEQUENCE [LARGE SCALE GENOMIC DNA]</scope>
</reference>
<sequence>MVKRFLAMVCEVALMSHICGNALYFNARHIVLLGGTEEVFSWDSLGHCPVRQLPLYWQKYLRVRFIKQRVVRLW</sequence>
<accession>A0A183E8S1</accession>